<reference evidence="5 6" key="1">
    <citation type="submission" date="2020-11" db="EMBL/GenBank/DDBJ databases">
        <title>Erythrobacter sediminis sp. nov., a marine bacterium from a tidal flat of Garorim Bay.</title>
        <authorList>
            <person name="Kim D."/>
            <person name="Yoo Y."/>
            <person name="Kim J.-J."/>
        </authorList>
    </citation>
    <scope>NUCLEOTIDE SEQUENCE [LARGE SCALE GENOMIC DNA]</scope>
    <source>
        <strain evidence="5 6">JGD-13</strain>
    </source>
</reference>
<evidence type="ECO:0000259" key="3">
    <source>
        <dbReference type="Pfam" id="PF02563"/>
    </source>
</evidence>
<dbReference type="PANTHER" id="PTHR33619">
    <property type="entry name" value="POLYSACCHARIDE EXPORT PROTEIN GFCE-RELATED"/>
    <property type="match status" value="1"/>
</dbReference>
<evidence type="ECO:0000259" key="4">
    <source>
        <dbReference type="Pfam" id="PF10531"/>
    </source>
</evidence>
<feature type="chain" id="PRO_5045991026" evidence="2">
    <location>
        <begin position="28"/>
        <end position="240"/>
    </location>
</feature>
<dbReference type="RefSeq" id="WP_197921099.1">
    <property type="nucleotide sequence ID" value="NZ_CAWPTA010000007.1"/>
</dbReference>
<dbReference type="InterPro" id="IPR019554">
    <property type="entry name" value="Soluble_ligand-bd"/>
</dbReference>
<organism evidence="5 6">
    <name type="scientific">Aurantiacibacter sediminis</name>
    <dbReference type="NCBI Taxonomy" id="2793064"/>
    <lineage>
        <taxon>Bacteria</taxon>
        <taxon>Pseudomonadati</taxon>
        <taxon>Pseudomonadota</taxon>
        <taxon>Alphaproteobacteria</taxon>
        <taxon>Sphingomonadales</taxon>
        <taxon>Erythrobacteraceae</taxon>
        <taxon>Aurantiacibacter</taxon>
    </lineage>
</organism>
<feature type="domain" description="Soluble ligand binding" evidence="4">
    <location>
        <begin position="132"/>
        <end position="185"/>
    </location>
</feature>
<evidence type="ECO:0000313" key="6">
    <source>
        <dbReference type="Proteomes" id="UP000602442"/>
    </source>
</evidence>
<dbReference type="Gene3D" id="3.10.560.10">
    <property type="entry name" value="Outer membrane lipoprotein wza domain like"/>
    <property type="match status" value="1"/>
</dbReference>
<dbReference type="Gene3D" id="3.30.1950.10">
    <property type="entry name" value="wza like domain"/>
    <property type="match status" value="1"/>
</dbReference>
<dbReference type="Pfam" id="PF02563">
    <property type="entry name" value="Poly_export"/>
    <property type="match status" value="1"/>
</dbReference>
<keyword evidence="1 2" id="KW-0732">Signal</keyword>
<comment type="caution">
    <text evidence="5">The sequence shown here is derived from an EMBL/GenBank/DDBJ whole genome shotgun (WGS) entry which is preliminary data.</text>
</comment>
<protein>
    <submittedName>
        <fullName evidence="5">Polysaccharide export protein</fullName>
    </submittedName>
</protein>
<evidence type="ECO:0000313" key="5">
    <source>
        <dbReference type="EMBL" id="MBH5322406.1"/>
    </source>
</evidence>
<sequence>MRIIRNSAVVSAAALLAACGTPAPVGGAPGVSVAQSTAMPIPEFADVVVDAQTQLIRPLDVIQVDVFGVADLSREVQVGSDGTIDFPLIGSVEAMGRTPQQLSFAIEQRLSDSFVRDPDVTSRIIDRATTLFTVGGEVTRPGRFPIEGPITLMEAVAIGGGVDEFADEEEVLIFRTVGDERYIGVYNLEGIQRGNYADPLVYPSDIVMVGDSPGLRRLQRILEVTAAVTSPLILVERVLR</sequence>
<feature type="domain" description="Polysaccharide export protein N-terminal" evidence="3">
    <location>
        <begin position="52"/>
        <end position="121"/>
    </location>
</feature>
<proteinExistence type="predicted"/>
<evidence type="ECO:0000256" key="1">
    <source>
        <dbReference type="ARBA" id="ARBA00022729"/>
    </source>
</evidence>
<dbReference type="PROSITE" id="PS51257">
    <property type="entry name" value="PROKAR_LIPOPROTEIN"/>
    <property type="match status" value="1"/>
</dbReference>
<dbReference type="InterPro" id="IPR003715">
    <property type="entry name" value="Poly_export_N"/>
</dbReference>
<name>A0ABS0N4L9_9SPHN</name>
<dbReference type="Proteomes" id="UP000602442">
    <property type="component" value="Unassembled WGS sequence"/>
</dbReference>
<feature type="signal peptide" evidence="2">
    <location>
        <begin position="1"/>
        <end position="27"/>
    </location>
</feature>
<dbReference type="PANTHER" id="PTHR33619:SF3">
    <property type="entry name" value="POLYSACCHARIDE EXPORT PROTEIN GFCE-RELATED"/>
    <property type="match status" value="1"/>
</dbReference>
<gene>
    <name evidence="5" type="ORF">I5L03_07385</name>
</gene>
<dbReference type="Pfam" id="PF10531">
    <property type="entry name" value="SLBB"/>
    <property type="match status" value="1"/>
</dbReference>
<dbReference type="InterPro" id="IPR049712">
    <property type="entry name" value="Poly_export"/>
</dbReference>
<keyword evidence="6" id="KW-1185">Reference proteome</keyword>
<dbReference type="EMBL" id="JAEANY010000002">
    <property type="protein sequence ID" value="MBH5322406.1"/>
    <property type="molecule type" value="Genomic_DNA"/>
</dbReference>
<evidence type="ECO:0000256" key="2">
    <source>
        <dbReference type="SAM" id="SignalP"/>
    </source>
</evidence>
<accession>A0ABS0N4L9</accession>